<dbReference type="OrthoDB" id="9807097at2"/>
<organism evidence="1 2">
    <name type="scientific">Chitinivibrio alkaliphilus ACht1</name>
    <dbReference type="NCBI Taxonomy" id="1313304"/>
    <lineage>
        <taxon>Bacteria</taxon>
        <taxon>Pseudomonadati</taxon>
        <taxon>Fibrobacterota</taxon>
        <taxon>Chitinivibrionia</taxon>
        <taxon>Chitinivibrionales</taxon>
        <taxon>Chitinivibrionaceae</taxon>
        <taxon>Chitinivibrio</taxon>
    </lineage>
</organism>
<proteinExistence type="predicted"/>
<dbReference type="Proteomes" id="UP000017148">
    <property type="component" value="Unassembled WGS sequence"/>
</dbReference>
<dbReference type="Gene3D" id="3.40.50.12580">
    <property type="match status" value="1"/>
</dbReference>
<dbReference type="GO" id="GO:0016020">
    <property type="term" value="C:membrane"/>
    <property type="evidence" value="ECO:0007669"/>
    <property type="project" value="InterPro"/>
</dbReference>
<accession>U7D6F2</accession>
<reference evidence="1 2" key="1">
    <citation type="journal article" date="2013" name="Environ. Microbiol.">
        <title>Genome analysis of Chitinivibrio alkaliphilus gen. nov., sp. nov., a novel extremely haloalkaliphilic anaerobic chitinolytic bacterium from the candidate phylum Termite Group 3.</title>
        <authorList>
            <person name="Sorokin D.Y."/>
            <person name="Gumerov V.M."/>
            <person name="Rakitin A.L."/>
            <person name="Beletsky A.V."/>
            <person name="Damste J.S."/>
            <person name="Muyzer G."/>
            <person name="Mardanov A.V."/>
            <person name="Ravin N.V."/>
        </authorList>
    </citation>
    <scope>NUCLEOTIDE SEQUENCE [LARGE SCALE GENOMIC DNA]</scope>
    <source>
        <strain evidence="1 2">ACht1</strain>
    </source>
</reference>
<dbReference type="SUPFAM" id="SSF53756">
    <property type="entry name" value="UDP-Glycosyltransferase/glycogen phosphorylase"/>
    <property type="match status" value="1"/>
</dbReference>
<gene>
    <name evidence="1" type="ORF">CALK_1558</name>
</gene>
<dbReference type="RefSeq" id="WP_022637011.1">
    <property type="nucleotide sequence ID" value="NZ_ASJR01000012.1"/>
</dbReference>
<dbReference type="AlphaFoldDB" id="U7D6F2"/>
<keyword evidence="1" id="KW-0808">Transferase</keyword>
<name>U7D6F2_9BACT</name>
<dbReference type="Pfam" id="PF04464">
    <property type="entry name" value="Glyphos_transf"/>
    <property type="match status" value="1"/>
</dbReference>
<evidence type="ECO:0000313" key="2">
    <source>
        <dbReference type="Proteomes" id="UP000017148"/>
    </source>
</evidence>
<keyword evidence="2" id="KW-1185">Reference proteome</keyword>
<evidence type="ECO:0000313" key="1">
    <source>
        <dbReference type="EMBL" id="ERP31513.1"/>
    </source>
</evidence>
<dbReference type="eggNOG" id="COG1887">
    <property type="taxonomic scope" value="Bacteria"/>
</dbReference>
<dbReference type="STRING" id="1313304.CALK_1558"/>
<protein>
    <submittedName>
        <fullName evidence="1">CDP-Glycerol:Poly(Glycerophosphate) glycerophosphotransferase</fullName>
    </submittedName>
</protein>
<sequence length="236" mass="27254">MVNACTTPTKVFIQHGVIGITRGEGLSFTIQNYVRSLNGTIDIFCVSAEKEATVVEQMGIPREKMQFTGLPRWDNLEQSINTEILVFLTHSPKKEYEKKINDILSTLSQEHLKQYGYTIHVAIHNMMKERIHIPRGGSVITDNLAQYIQRSSLLITDNSSVSWDFIYKGNRVIFYKPDQDFWYIRPPYVEESVATSPEELMERIDDAVQSGCLRKTPDFFAHVDRHCCERVYRTVK</sequence>
<dbReference type="EMBL" id="ASJR01000012">
    <property type="protein sequence ID" value="ERP31513.1"/>
    <property type="molecule type" value="Genomic_DNA"/>
</dbReference>
<dbReference type="InterPro" id="IPR043148">
    <property type="entry name" value="TagF_C"/>
</dbReference>
<dbReference type="InterPro" id="IPR007554">
    <property type="entry name" value="Glycerophosphate_synth"/>
</dbReference>
<comment type="caution">
    <text evidence="1">The sequence shown here is derived from an EMBL/GenBank/DDBJ whole genome shotgun (WGS) entry which is preliminary data.</text>
</comment>
<dbReference type="GO" id="GO:0047355">
    <property type="term" value="F:CDP-glycerol glycerophosphotransferase activity"/>
    <property type="evidence" value="ECO:0007669"/>
    <property type="project" value="InterPro"/>
</dbReference>